<protein>
    <submittedName>
        <fullName evidence="2">Cyd operon protein YbgE</fullName>
    </submittedName>
</protein>
<accession>A0A4Y9K4L9</accession>
<reference evidence="2 3" key="1">
    <citation type="submission" date="2019-03" db="EMBL/GenBank/DDBJ databases">
        <title>Diversity of the mouse oral microbiome.</title>
        <authorList>
            <person name="Joseph S."/>
            <person name="Aduse-Opoku J."/>
            <person name="Curtis M."/>
            <person name="Wade W."/>
            <person name="Hashim A."/>
        </authorList>
    </citation>
    <scope>NUCLEOTIDE SEQUENCE [LARGE SCALE GENOMIC DNA]</scope>
    <source>
        <strain evidence="2 3">WT12</strain>
    </source>
</reference>
<evidence type="ECO:0000313" key="3">
    <source>
        <dbReference type="Proteomes" id="UP000297396"/>
    </source>
</evidence>
<feature type="transmembrane region" description="Helical" evidence="1">
    <location>
        <begin position="44"/>
        <end position="64"/>
    </location>
</feature>
<dbReference type="OrthoDB" id="5681350at2"/>
<gene>
    <name evidence="2" type="primary">ybgE</name>
    <name evidence="2" type="ORF">E4T80_03220</name>
</gene>
<dbReference type="InterPro" id="IPR011846">
    <property type="entry name" value="Cyd_oper_YbgE"/>
</dbReference>
<feature type="transmembrane region" description="Helical" evidence="1">
    <location>
        <begin position="12"/>
        <end position="32"/>
    </location>
</feature>
<name>A0A4Y9K4L9_9PAST</name>
<dbReference type="EMBL" id="SPPA01000005">
    <property type="protein sequence ID" value="TFV12000.1"/>
    <property type="molecule type" value="Genomic_DNA"/>
</dbReference>
<dbReference type="RefSeq" id="WP_135054899.1">
    <property type="nucleotide sequence ID" value="NZ_JADGLC010000005.1"/>
</dbReference>
<keyword evidence="1" id="KW-0472">Membrane</keyword>
<feature type="transmembrane region" description="Helical" evidence="1">
    <location>
        <begin position="70"/>
        <end position="89"/>
    </location>
</feature>
<organism evidence="2 3">
    <name type="scientific">Muribacter muris</name>
    <dbReference type="NCBI Taxonomy" id="67855"/>
    <lineage>
        <taxon>Bacteria</taxon>
        <taxon>Pseudomonadati</taxon>
        <taxon>Pseudomonadota</taxon>
        <taxon>Gammaproteobacteria</taxon>
        <taxon>Pasteurellales</taxon>
        <taxon>Pasteurellaceae</taxon>
        <taxon>Muribacter</taxon>
    </lineage>
</organism>
<dbReference type="NCBIfam" id="TIGR02112">
    <property type="entry name" value="cyd_oper_ybgE"/>
    <property type="match status" value="1"/>
</dbReference>
<dbReference type="Pfam" id="PF09600">
    <property type="entry name" value="Cyd_oper_YbgE"/>
    <property type="match status" value="1"/>
</dbReference>
<keyword evidence="1" id="KW-0812">Transmembrane</keyword>
<comment type="caution">
    <text evidence="2">The sequence shown here is derived from an EMBL/GenBank/DDBJ whole genome shotgun (WGS) entry which is preliminary data.</text>
</comment>
<sequence length="101" mass="11287">MLNSFYQFTRKGWLKALSFILAGAMFIAILGNSSAFAQLFGGHIPYLAIVVFYGMAILWIHGIGFEIRSAVWKLIFLPILGYAIVVPALSRGYEINKRSDL</sequence>
<dbReference type="Proteomes" id="UP000297396">
    <property type="component" value="Unassembled WGS sequence"/>
</dbReference>
<dbReference type="AlphaFoldDB" id="A0A4Y9K4L9"/>
<proteinExistence type="predicted"/>
<evidence type="ECO:0000313" key="2">
    <source>
        <dbReference type="EMBL" id="TFV12000.1"/>
    </source>
</evidence>
<keyword evidence="1" id="KW-1133">Transmembrane helix</keyword>
<evidence type="ECO:0000256" key="1">
    <source>
        <dbReference type="SAM" id="Phobius"/>
    </source>
</evidence>